<evidence type="ECO:0000313" key="3">
    <source>
        <dbReference type="EMBL" id="ORX61954.1"/>
    </source>
</evidence>
<dbReference type="InterPro" id="IPR020556">
    <property type="entry name" value="Amidase_CS"/>
</dbReference>
<comment type="caution">
    <text evidence="3">The sequence shown here is derived from an EMBL/GenBank/DDBJ whole genome shotgun (WGS) entry which is preliminary data.</text>
</comment>
<dbReference type="SUPFAM" id="SSF75304">
    <property type="entry name" value="Amidase signature (AS) enzymes"/>
    <property type="match status" value="1"/>
</dbReference>
<dbReference type="STRING" id="101127.A0A1X2GV87"/>
<dbReference type="Gene3D" id="3.90.1300.10">
    <property type="entry name" value="Amidase signature (AS) domain"/>
    <property type="match status" value="1"/>
</dbReference>
<gene>
    <name evidence="3" type="ORF">DM01DRAFT_1069298</name>
</gene>
<reference evidence="3 4" key="1">
    <citation type="submission" date="2016-07" db="EMBL/GenBank/DDBJ databases">
        <title>Pervasive Adenine N6-methylation of Active Genes in Fungi.</title>
        <authorList>
            <consortium name="DOE Joint Genome Institute"/>
            <person name="Mondo S.J."/>
            <person name="Dannebaum R.O."/>
            <person name="Kuo R.C."/>
            <person name="Labutti K."/>
            <person name="Haridas S."/>
            <person name="Kuo A."/>
            <person name="Salamov A."/>
            <person name="Ahrendt S.R."/>
            <person name="Lipzen A."/>
            <person name="Sullivan W."/>
            <person name="Andreopoulos W.B."/>
            <person name="Clum A."/>
            <person name="Lindquist E."/>
            <person name="Daum C."/>
            <person name="Ramamoorthy G.K."/>
            <person name="Gryganskyi A."/>
            <person name="Culley D."/>
            <person name="Magnuson J.K."/>
            <person name="James T.Y."/>
            <person name="O'Malley M.A."/>
            <person name="Stajich J.E."/>
            <person name="Spatafora J.W."/>
            <person name="Visel A."/>
            <person name="Grigoriev I.V."/>
        </authorList>
    </citation>
    <scope>NUCLEOTIDE SEQUENCE [LARGE SCALE GENOMIC DNA]</scope>
    <source>
        <strain evidence="3 4">NRRL 3301</strain>
    </source>
</reference>
<dbReference type="InterPro" id="IPR036928">
    <property type="entry name" value="AS_sf"/>
</dbReference>
<proteinExistence type="inferred from homology"/>
<dbReference type="Proteomes" id="UP000242146">
    <property type="component" value="Unassembled WGS sequence"/>
</dbReference>
<name>A0A1X2GV87_9FUNG</name>
<sequence>MTTRTKVSTPELYGWPLIAAANALEMLPFVANKIARDGAMLDLRDCNDIDEIPTTLALPENYILNNNKATSAPTAIPKLQEETKSRSHYLSFWDYHDAYMHKKTTPTQVAKNLIAAVEAHQKYHWIRSYSKEQILKQAEASTLRYELGQPLSQLDGVFIPVKEELDVVGLETKFGTSFINDGKPATENATLVQRLMNAGVIILGHTVMNELGWDTFTVNPATGMPANPFDISSSCGGSSGGSAGVVASGIVPVAIGCDGGGSVRIPASFCGLYGLKTTTGRVSSVGGRPVDPTVSVSGPIAATADDMALTYAVMSGVDEKDPRTRFQPVMSLENYTLTHTLEGMTIGITKTFNDLVEEPAIMDQMTHFMRYFESLGAKIVEIDIPDLAMPTSSLFALKCSTLLHATPANAANSALTPAS</sequence>
<comment type="similarity">
    <text evidence="1">Belongs to the amidase family.</text>
</comment>
<evidence type="ECO:0000256" key="1">
    <source>
        <dbReference type="ARBA" id="ARBA00009199"/>
    </source>
</evidence>
<feature type="domain" description="Amidase" evidence="2">
    <location>
        <begin position="113"/>
        <end position="397"/>
    </location>
</feature>
<keyword evidence="4" id="KW-1185">Reference proteome</keyword>
<organism evidence="3 4">
    <name type="scientific">Hesseltinella vesiculosa</name>
    <dbReference type="NCBI Taxonomy" id="101127"/>
    <lineage>
        <taxon>Eukaryota</taxon>
        <taxon>Fungi</taxon>
        <taxon>Fungi incertae sedis</taxon>
        <taxon>Mucoromycota</taxon>
        <taxon>Mucoromycotina</taxon>
        <taxon>Mucoromycetes</taxon>
        <taxon>Mucorales</taxon>
        <taxon>Cunninghamellaceae</taxon>
        <taxon>Hesseltinella</taxon>
    </lineage>
</organism>
<dbReference type="EMBL" id="MCGT01000002">
    <property type="protein sequence ID" value="ORX61954.1"/>
    <property type="molecule type" value="Genomic_DNA"/>
</dbReference>
<dbReference type="Pfam" id="PF01425">
    <property type="entry name" value="Amidase"/>
    <property type="match status" value="1"/>
</dbReference>
<protein>
    <submittedName>
        <fullName evidence="3">Amidase signature enzyme</fullName>
    </submittedName>
</protein>
<dbReference type="PANTHER" id="PTHR11895">
    <property type="entry name" value="TRANSAMIDASE"/>
    <property type="match status" value="1"/>
</dbReference>
<dbReference type="PROSITE" id="PS00571">
    <property type="entry name" value="AMIDASES"/>
    <property type="match status" value="1"/>
</dbReference>
<dbReference type="PANTHER" id="PTHR11895:SF67">
    <property type="entry name" value="AMIDASE DOMAIN-CONTAINING PROTEIN"/>
    <property type="match status" value="1"/>
</dbReference>
<dbReference type="InterPro" id="IPR023631">
    <property type="entry name" value="Amidase_dom"/>
</dbReference>
<evidence type="ECO:0000259" key="2">
    <source>
        <dbReference type="Pfam" id="PF01425"/>
    </source>
</evidence>
<dbReference type="GO" id="GO:0003824">
    <property type="term" value="F:catalytic activity"/>
    <property type="evidence" value="ECO:0007669"/>
    <property type="project" value="InterPro"/>
</dbReference>
<evidence type="ECO:0000313" key="4">
    <source>
        <dbReference type="Proteomes" id="UP000242146"/>
    </source>
</evidence>
<dbReference type="InterPro" id="IPR000120">
    <property type="entry name" value="Amidase"/>
</dbReference>
<accession>A0A1X2GV87</accession>
<dbReference type="AlphaFoldDB" id="A0A1X2GV87"/>
<dbReference type="OrthoDB" id="566138at2759"/>